<accession>A0A1F5G6Q2</accession>
<dbReference type="AlphaFoldDB" id="A0A1F5G6Q2"/>
<gene>
    <name evidence="1" type="ORF">A3D04_04735</name>
</gene>
<dbReference type="Proteomes" id="UP000177369">
    <property type="component" value="Unassembled WGS sequence"/>
</dbReference>
<name>A0A1F5G6Q2_9BACT</name>
<protein>
    <submittedName>
        <fullName evidence="1">Uncharacterized protein</fullName>
    </submittedName>
</protein>
<dbReference type="EMBL" id="MFBD01000046">
    <property type="protein sequence ID" value="OGD87560.1"/>
    <property type="molecule type" value="Genomic_DNA"/>
</dbReference>
<evidence type="ECO:0000313" key="2">
    <source>
        <dbReference type="Proteomes" id="UP000177369"/>
    </source>
</evidence>
<reference evidence="1 2" key="1">
    <citation type="journal article" date="2016" name="Nat. Commun.">
        <title>Thousands of microbial genomes shed light on interconnected biogeochemical processes in an aquifer system.</title>
        <authorList>
            <person name="Anantharaman K."/>
            <person name="Brown C.T."/>
            <person name="Hug L.A."/>
            <person name="Sharon I."/>
            <person name="Castelle C.J."/>
            <person name="Probst A.J."/>
            <person name="Thomas B.C."/>
            <person name="Singh A."/>
            <person name="Wilkins M.J."/>
            <person name="Karaoz U."/>
            <person name="Brodie E.L."/>
            <person name="Williams K.H."/>
            <person name="Hubbard S.S."/>
            <person name="Banfield J.F."/>
        </authorList>
    </citation>
    <scope>NUCLEOTIDE SEQUENCE [LARGE SCALE GENOMIC DNA]</scope>
</reference>
<dbReference type="STRING" id="1797714.A3D04_04735"/>
<proteinExistence type="predicted"/>
<evidence type="ECO:0000313" key="1">
    <source>
        <dbReference type="EMBL" id="OGD87560.1"/>
    </source>
</evidence>
<sequence length="103" mass="11769">MLVDVIAISGQLAAKEENLSVKKGLYSFKHKALVKVFEMFESGDERIKVELRKVTTEEGEVERIFFVINRIGFGSYETRTKFKDLLNSGISARRLEDNVVRAK</sequence>
<comment type="caution">
    <text evidence="1">The sequence shown here is derived from an EMBL/GenBank/DDBJ whole genome shotgun (WGS) entry which is preliminary data.</text>
</comment>
<organism evidence="1 2">
    <name type="scientific">Candidatus Curtissbacteria bacterium RIFCSPHIGHO2_02_FULL_40_16b</name>
    <dbReference type="NCBI Taxonomy" id="1797714"/>
    <lineage>
        <taxon>Bacteria</taxon>
        <taxon>Candidatus Curtissiibacteriota</taxon>
    </lineage>
</organism>